<organism evidence="1 2">
    <name type="scientific">Neisseria musculi</name>
    <dbReference type="NCBI Taxonomy" id="1815583"/>
    <lineage>
        <taxon>Bacteria</taxon>
        <taxon>Pseudomonadati</taxon>
        <taxon>Pseudomonadota</taxon>
        <taxon>Betaproteobacteria</taxon>
        <taxon>Neisseriales</taxon>
        <taxon>Neisseriaceae</taxon>
        <taxon>Neisseria</taxon>
    </lineage>
</organism>
<evidence type="ECO:0000313" key="1">
    <source>
        <dbReference type="EMBL" id="QNT59194.1"/>
    </source>
</evidence>
<dbReference type="AlphaFoldDB" id="A0A7H1MC29"/>
<proteinExistence type="predicted"/>
<keyword evidence="2" id="KW-1185">Reference proteome</keyword>
<dbReference type="EMBL" id="CP060414">
    <property type="protein sequence ID" value="QNT59194.1"/>
    <property type="molecule type" value="Genomic_DNA"/>
</dbReference>
<accession>A0A7H1MC29</accession>
<name>A0A7H1MC29_9NEIS</name>
<sequence length="51" mass="5825">MLPSLILLFQKKKGWGRLKHNSNLTVKKKSQKGHFILLITPNRSVGKTLII</sequence>
<protein>
    <submittedName>
        <fullName evidence="1">Uncharacterized protein</fullName>
    </submittedName>
</protein>
<reference evidence="1" key="1">
    <citation type="submission" date="2024-06" db="EMBL/GenBank/DDBJ databases">
        <title>Complete Genome Sequence of mouse commensal type strain Neisseria musculi.</title>
        <authorList>
            <person name="Thapa E."/>
            <person name="Aluvathingal J."/>
            <person name="Nadendla S."/>
            <person name="Mehta A."/>
            <person name="Tettelin H."/>
            <person name="Weyand N.J."/>
        </authorList>
    </citation>
    <scope>NUCLEOTIDE SEQUENCE</scope>
    <source>
        <strain evidence="1">NW831</strain>
    </source>
</reference>
<dbReference type="KEGG" id="nmus:H7A79_0793"/>
<dbReference type="Proteomes" id="UP000516412">
    <property type="component" value="Chromosome"/>
</dbReference>
<evidence type="ECO:0000313" key="2">
    <source>
        <dbReference type="Proteomes" id="UP000516412"/>
    </source>
</evidence>
<gene>
    <name evidence="1" type="ORF">H7A79_0793</name>
</gene>